<evidence type="ECO:0000256" key="2">
    <source>
        <dbReference type="ARBA" id="ARBA00008300"/>
    </source>
</evidence>
<dbReference type="OMA" id="LIGYYHT"/>
<evidence type="ECO:0000256" key="3">
    <source>
        <dbReference type="ARBA" id="ARBA00022677"/>
    </source>
</evidence>
<dbReference type="Gene3D" id="3.40.50.1820">
    <property type="entry name" value="alpha/beta hydrolase"/>
    <property type="match status" value="1"/>
</dbReference>
<keyword evidence="4" id="KW-0378">Hydrolase</keyword>
<dbReference type="KEGG" id="abe:ARB_06085"/>
<dbReference type="Proteomes" id="UP000008866">
    <property type="component" value="Unassembled WGS sequence"/>
</dbReference>
<keyword evidence="3" id="KW-0551">Lipid droplet</keyword>
<dbReference type="InterPro" id="IPR019363">
    <property type="entry name" value="LDAH"/>
</dbReference>
<dbReference type="AlphaFoldDB" id="D4APB8"/>
<accession>D4APB8</accession>
<reference evidence="6" key="1">
    <citation type="journal article" date="2011" name="Genome Biol.">
        <title>Comparative and functional genomics provide insights into the pathogenicity of dermatophytic fungi.</title>
        <authorList>
            <person name="Burmester A."/>
            <person name="Shelest E."/>
            <person name="Gloeckner G."/>
            <person name="Heddergott C."/>
            <person name="Schindler S."/>
            <person name="Staib P."/>
            <person name="Heidel A."/>
            <person name="Felder M."/>
            <person name="Petzold A."/>
            <person name="Szafranski K."/>
            <person name="Feuermann M."/>
            <person name="Pedruzzi I."/>
            <person name="Priebe S."/>
            <person name="Groth M."/>
            <person name="Winkler R."/>
            <person name="Li W."/>
            <person name="Kniemeyer O."/>
            <person name="Schroeckh V."/>
            <person name="Hertweck C."/>
            <person name="Hube B."/>
            <person name="White T.C."/>
            <person name="Platzer M."/>
            <person name="Guthke R."/>
            <person name="Heitman J."/>
            <person name="Woestemeyer J."/>
            <person name="Zipfel P.F."/>
            <person name="Monod M."/>
            <person name="Brakhage A.A."/>
        </authorList>
    </citation>
    <scope>NUCLEOTIDE SEQUENCE [LARGE SCALE GENOMIC DNA]</scope>
    <source>
        <strain evidence="6">ATCC MYA-4681 / CBS 112371</strain>
    </source>
</reference>
<comment type="caution">
    <text evidence="5">The sequence shown here is derived from an EMBL/GenBank/DDBJ whole genome shotgun (WGS) entry which is preliminary data.</text>
</comment>
<sequence length="347" mass="38533">MKSIFRRTQLFKPRSMSPGISINLNPHITPNSFLSHVSPGSQGGGTSSLSPSTTLIYFISGNPGLIAYYHLFFSLLSSELSQVNATSNSNGSYIIRGRSLGGFEVPAQGEEGNSTATTALYSLNDQISFMERDLESFVHAWQDAAMRERKLDEQPRANVIVMGHSVGAYMAMEIMRRRREKAGLQRKIQTTRDANGNGDANELGLDIIGGIMLFPTVVDIAKSPNGRILTAGSRDDRINVEKRSYGQTGIVCSRHMAADEMREISTDKWNDEIWGFSSPTHASGDRLTKMIFYFGRNDHWVAEATREDIIRSKTRDQQDGPAPTLTVCEDGVVHGFCIGEWQQWETE</sequence>
<dbReference type="EMBL" id="ABSU01000004">
    <property type="protein sequence ID" value="EFE35129.1"/>
    <property type="molecule type" value="Genomic_DNA"/>
</dbReference>
<protein>
    <recommendedName>
        <fullName evidence="7">AB hydrolase-1 domain-containing protein</fullName>
    </recommendedName>
</protein>
<proteinExistence type="inferred from homology"/>
<dbReference type="PANTHER" id="PTHR13390">
    <property type="entry name" value="LIPASE"/>
    <property type="match status" value="1"/>
</dbReference>
<gene>
    <name evidence="5" type="ORF">ARB_06085</name>
</gene>
<comment type="similarity">
    <text evidence="2">Belongs to the AB hydrolase superfamily. LDAH family.</text>
</comment>
<evidence type="ECO:0000256" key="1">
    <source>
        <dbReference type="ARBA" id="ARBA00004502"/>
    </source>
</evidence>
<keyword evidence="6" id="KW-1185">Reference proteome</keyword>
<evidence type="ECO:0000313" key="6">
    <source>
        <dbReference type="Proteomes" id="UP000008866"/>
    </source>
</evidence>
<dbReference type="PANTHER" id="PTHR13390:SF0">
    <property type="entry name" value="LIPID DROPLET-ASSOCIATED HYDROLASE"/>
    <property type="match status" value="1"/>
</dbReference>
<dbReference type="GeneID" id="9526055"/>
<dbReference type="Pfam" id="PF10230">
    <property type="entry name" value="LIDHydrolase"/>
    <property type="match status" value="2"/>
</dbReference>
<dbReference type="InterPro" id="IPR029058">
    <property type="entry name" value="AB_hydrolase_fold"/>
</dbReference>
<dbReference type="HOGENOM" id="CLU_018394_3_0_1"/>
<name>D4APB8_ARTBC</name>
<dbReference type="eggNOG" id="KOG3975">
    <property type="taxonomic scope" value="Eukaryota"/>
</dbReference>
<dbReference type="RefSeq" id="XP_003015774.1">
    <property type="nucleotide sequence ID" value="XM_003015728.1"/>
</dbReference>
<evidence type="ECO:0008006" key="7">
    <source>
        <dbReference type="Google" id="ProtNLM"/>
    </source>
</evidence>
<evidence type="ECO:0000256" key="4">
    <source>
        <dbReference type="ARBA" id="ARBA00022801"/>
    </source>
</evidence>
<evidence type="ECO:0000313" key="5">
    <source>
        <dbReference type="EMBL" id="EFE35129.1"/>
    </source>
</evidence>
<dbReference type="SUPFAM" id="SSF53474">
    <property type="entry name" value="alpha/beta-Hydrolases"/>
    <property type="match status" value="2"/>
</dbReference>
<dbReference type="GO" id="GO:0005811">
    <property type="term" value="C:lipid droplet"/>
    <property type="evidence" value="ECO:0007669"/>
    <property type="project" value="UniProtKB-SubCell"/>
</dbReference>
<comment type="subcellular location">
    <subcellularLocation>
        <location evidence="1">Lipid droplet</location>
    </subcellularLocation>
</comment>
<organism evidence="5 6">
    <name type="scientific">Arthroderma benhamiae (strain ATCC MYA-4681 / CBS 112371)</name>
    <name type="common">Trichophyton mentagrophytes</name>
    <dbReference type="NCBI Taxonomy" id="663331"/>
    <lineage>
        <taxon>Eukaryota</taxon>
        <taxon>Fungi</taxon>
        <taxon>Dikarya</taxon>
        <taxon>Ascomycota</taxon>
        <taxon>Pezizomycotina</taxon>
        <taxon>Eurotiomycetes</taxon>
        <taxon>Eurotiomycetidae</taxon>
        <taxon>Onygenales</taxon>
        <taxon>Arthrodermataceae</taxon>
        <taxon>Trichophyton</taxon>
    </lineage>
</organism>
<dbReference type="GO" id="GO:0016298">
    <property type="term" value="F:lipase activity"/>
    <property type="evidence" value="ECO:0007669"/>
    <property type="project" value="InterPro"/>
</dbReference>
<dbReference type="GO" id="GO:0019915">
    <property type="term" value="P:lipid storage"/>
    <property type="evidence" value="ECO:0007669"/>
    <property type="project" value="InterPro"/>
</dbReference>